<organism evidence="8 9">
    <name type="scientific">Candidatus Gottesmanbacteria bacterium GW2011_GWC2_39_8</name>
    <dbReference type="NCBI Taxonomy" id="1618450"/>
    <lineage>
        <taxon>Bacteria</taxon>
        <taxon>Candidatus Gottesmaniibacteriota</taxon>
    </lineage>
</organism>
<evidence type="ECO:0000256" key="5">
    <source>
        <dbReference type="ARBA" id="ARBA00022989"/>
    </source>
</evidence>
<keyword evidence="5 7" id="KW-1133">Transmembrane helix</keyword>
<dbReference type="EMBL" id="LBXN01000003">
    <property type="protein sequence ID" value="KKR34316.1"/>
    <property type="molecule type" value="Genomic_DNA"/>
</dbReference>
<sequence length="489" mass="54028">MNETLEKEIFDIEAIKKKAISGVAALTGRTFILQIISLVSTFILGILLSPQTFGVFFVVSAAISFLSYFSDIGLAGALIQKKEEPTDDDLKTTFTIQQILVGSSVIIALALSDTIASFYKLDNAGLWLFRSLVISFFLSSLKTIPSIILERKLEFQKLVVPQIVETGSFYIAAILLAILGQGVTSFAVASIVRGISGLIVIYKLYPWKVQIGISKTSAKKLLSFGIPFQTNSFIALIKDDLMTVFLGKILPFHQIGYIGWAKKWAEAPLKLIMDSVTRVTFPAFARLQHDEKILAKAIEKSVFFLALFIFPLTLLLAFIIEPMVYVVPKYLKWQPAISSFYLFALASAMASMSSPLVNALNSIGRIKITFVLMVMWTALTWILIPTFVFFMGYNGVAMAAAIIGVSSFVPAIVLKRYVNYSFFPQLKKPLIGMIPMAIISFAGSYIAGNNPLGIVLTEIIAISVYAYVVYNLSASEIKPYLKLFYNAKK</sequence>
<dbReference type="InterPro" id="IPR050833">
    <property type="entry name" value="Poly_Biosynth_Transport"/>
</dbReference>
<comment type="caution">
    <text evidence="8">The sequence shown here is derived from an EMBL/GenBank/DDBJ whole genome shotgun (WGS) entry which is preliminary data.</text>
</comment>
<keyword evidence="4 7" id="KW-0812">Transmembrane</keyword>
<gene>
    <name evidence="8" type="ORF">UT63_C0003G0032</name>
</gene>
<comment type="subcellular location">
    <subcellularLocation>
        <location evidence="1">Cell membrane</location>
        <topology evidence="1">Multi-pass membrane protein</topology>
    </subcellularLocation>
</comment>
<feature type="transmembrane region" description="Helical" evidence="7">
    <location>
        <begin position="26"/>
        <end position="48"/>
    </location>
</feature>
<dbReference type="PANTHER" id="PTHR30250">
    <property type="entry name" value="PST FAMILY PREDICTED COLANIC ACID TRANSPORTER"/>
    <property type="match status" value="1"/>
</dbReference>
<comment type="similarity">
    <text evidence="2">Belongs to the polysaccharide synthase family.</text>
</comment>
<evidence type="ECO:0000256" key="2">
    <source>
        <dbReference type="ARBA" id="ARBA00007430"/>
    </source>
</evidence>
<protein>
    <submittedName>
        <fullName evidence="8">Polysaccharide biosynthesis protein</fullName>
    </submittedName>
</protein>
<feature type="transmembrane region" description="Helical" evidence="7">
    <location>
        <begin position="54"/>
        <end position="79"/>
    </location>
</feature>
<keyword evidence="3" id="KW-1003">Cell membrane</keyword>
<dbReference type="AlphaFoldDB" id="A0A0G0QAF2"/>
<dbReference type="Pfam" id="PF13440">
    <property type="entry name" value="Polysacc_synt_3"/>
    <property type="match status" value="1"/>
</dbReference>
<dbReference type="GO" id="GO:0005886">
    <property type="term" value="C:plasma membrane"/>
    <property type="evidence" value="ECO:0007669"/>
    <property type="project" value="UniProtKB-SubCell"/>
</dbReference>
<name>A0A0G0QAF2_9BACT</name>
<dbReference type="Proteomes" id="UP000034539">
    <property type="component" value="Unassembled WGS sequence"/>
</dbReference>
<evidence type="ECO:0000256" key="6">
    <source>
        <dbReference type="ARBA" id="ARBA00023136"/>
    </source>
</evidence>
<feature type="transmembrane region" description="Helical" evidence="7">
    <location>
        <begin position="430"/>
        <end position="448"/>
    </location>
</feature>
<feature type="transmembrane region" description="Helical" evidence="7">
    <location>
        <begin position="396"/>
        <end position="418"/>
    </location>
</feature>
<feature type="transmembrane region" description="Helical" evidence="7">
    <location>
        <begin position="99"/>
        <end position="121"/>
    </location>
</feature>
<feature type="transmembrane region" description="Helical" evidence="7">
    <location>
        <begin position="127"/>
        <end position="149"/>
    </location>
</feature>
<feature type="transmembrane region" description="Helical" evidence="7">
    <location>
        <begin position="302"/>
        <end position="320"/>
    </location>
</feature>
<dbReference type="PANTHER" id="PTHR30250:SF10">
    <property type="entry name" value="LIPOPOLYSACCHARIDE BIOSYNTHESIS PROTEIN WZXC"/>
    <property type="match status" value="1"/>
</dbReference>
<reference evidence="8 9" key="1">
    <citation type="journal article" date="2015" name="Nature">
        <title>rRNA introns, odd ribosomes, and small enigmatic genomes across a large radiation of phyla.</title>
        <authorList>
            <person name="Brown C.T."/>
            <person name="Hug L.A."/>
            <person name="Thomas B.C."/>
            <person name="Sharon I."/>
            <person name="Castelle C.J."/>
            <person name="Singh A."/>
            <person name="Wilkins M.J."/>
            <person name="Williams K.H."/>
            <person name="Banfield J.F."/>
        </authorList>
    </citation>
    <scope>NUCLEOTIDE SEQUENCE [LARGE SCALE GENOMIC DNA]</scope>
</reference>
<evidence type="ECO:0000313" key="9">
    <source>
        <dbReference type="Proteomes" id="UP000034539"/>
    </source>
</evidence>
<evidence type="ECO:0000256" key="4">
    <source>
        <dbReference type="ARBA" id="ARBA00022692"/>
    </source>
</evidence>
<evidence type="ECO:0000313" key="8">
    <source>
        <dbReference type="EMBL" id="KKR34316.1"/>
    </source>
</evidence>
<feature type="transmembrane region" description="Helical" evidence="7">
    <location>
        <begin position="454"/>
        <end position="472"/>
    </location>
</feature>
<evidence type="ECO:0000256" key="1">
    <source>
        <dbReference type="ARBA" id="ARBA00004651"/>
    </source>
</evidence>
<proteinExistence type="inferred from homology"/>
<evidence type="ECO:0000256" key="7">
    <source>
        <dbReference type="SAM" id="Phobius"/>
    </source>
</evidence>
<evidence type="ECO:0000256" key="3">
    <source>
        <dbReference type="ARBA" id="ARBA00022475"/>
    </source>
</evidence>
<feature type="transmembrane region" description="Helical" evidence="7">
    <location>
        <begin position="340"/>
        <end position="361"/>
    </location>
</feature>
<keyword evidence="6 7" id="KW-0472">Membrane</keyword>
<accession>A0A0G0QAF2</accession>
<feature type="transmembrane region" description="Helical" evidence="7">
    <location>
        <begin position="368"/>
        <end position="390"/>
    </location>
</feature>